<dbReference type="EMBL" id="FJUX01000082">
    <property type="protein sequence ID" value="CZT06069.1"/>
    <property type="molecule type" value="Genomic_DNA"/>
</dbReference>
<reference evidence="3" key="1">
    <citation type="submission" date="2016-03" db="EMBL/GenBank/DDBJ databases">
        <authorList>
            <person name="Guldener U."/>
        </authorList>
    </citation>
    <scope>NUCLEOTIDE SEQUENCE [LARGE SCALE GENOMIC DNA]</scope>
    <source>
        <strain evidence="3">04CH-RAC-A.6.1</strain>
    </source>
</reference>
<accession>A0A1E1L6D2</accession>
<protein>
    <submittedName>
        <fullName evidence="2">Uncharacterized protein</fullName>
    </submittedName>
</protein>
<organism evidence="2 3">
    <name type="scientific">Rhynchosporium agropyri</name>
    <dbReference type="NCBI Taxonomy" id="914238"/>
    <lineage>
        <taxon>Eukaryota</taxon>
        <taxon>Fungi</taxon>
        <taxon>Dikarya</taxon>
        <taxon>Ascomycota</taxon>
        <taxon>Pezizomycotina</taxon>
        <taxon>Leotiomycetes</taxon>
        <taxon>Helotiales</taxon>
        <taxon>Ploettnerulaceae</taxon>
        <taxon>Rhynchosporium</taxon>
    </lineage>
</organism>
<evidence type="ECO:0000313" key="3">
    <source>
        <dbReference type="Proteomes" id="UP000178912"/>
    </source>
</evidence>
<dbReference type="AlphaFoldDB" id="A0A1E1L6D2"/>
<proteinExistence type="predicted"/>
<evidence type="ECO:0000313" key="2">
    <source>
        <dbReference type="EMBL" id="CZT06069.1"/>
    </source>
</evidence>
<sequence>MPHKAAKEVEYPGTGTLDFSSNKKESDADKDYKPSSDPKDSRFFIGSYGASKQESPHFTRYSSEPVHRPDGQVSSPYDKAALWQDSYSEIETGFECPVCQARSKHAGSFKINLDKMHGIRYFFS</sequence>
<dbReference type="Proteomes" id="UP000178912">
    <property type="component" value="Unassembled WGS sequence"/>
</dbReference>
<evidence type="ECO:0000256" key="1">
    <source>
        <dbReference type="SAM" id="MobiDB-lite"/>
    </source>
</evidence>
<keyword evidence="3" id="KW-1185">Reference proteome</keyword>
<feature type="compositionally biased region" description="Basic and acidic residues" evidence="1">
    <location>
        <begin position="21"/>
        <end position="42"/>
    </location>
</feature>
<feature type="region of interest" description="Disordered" evidence="1">
    <location>
        <begin position="1"/>
        <end position="74"/>
    </location>
</feature>
<name>A0A1E1L6D2_9HELO</name>
<gene>
    <name evidence="2" type="ORF">RAG0_11907</name>
</gene>
<feature type="compositionally biased region" description="Basic and acidic residues" evidence="1">
    <location>
        <begin position="1"/>
        <end position="10"/>
    </location>
</feature>